<organism evidence="6 7">
    <name type="scientific">Cladobotryum mycophilum</name>
    <dbReference type="NCBI Taxonomy" id="491253"/>
    <lineage>
        <taxon>Eukaryota</taxon>
        <taxon>Fungi</taxon>
        <taxon>Dikarya</taxon>
        <taxon>Ascomycota</taxon>
        <taxon>Pezizomycotina</taxon>
        <taxon>Sordariomycetes</taxon>
        <taxon>Hypocreomycetidae</taxon>
        <taxon>Hypocreales</taxon>
        <taxon>Hypocreaceae</taxon>
        <taxon>Cladobotryum</taxon>
    </lineage>
</organism>
<feature type="repeat" description="ANK" evidence="3">
    <location>
        <begin position="1182"/>
        <end position="1214"/>
    </location>
</feature>
<dbReference type="Gene3D" id="1.25.40.20">
    <property type="entry name" value="Ankyrin repeat-containing domain"/>
    <property type="match status" value="2"/>
</dbReference>
<dbReference type="InterPro" id="IPR056884">
    <property type="entry name" value="NPHP3-like_N"/>
</dbReference>
<dbReference type="EMBL" id="JAVFKD010000004">
    <property type="protein sequence ID" value="KAK5995498.1"/>
    <property type="molecule type" value="Genomic_DNA"/>
</dbReference>
<feature type="compositionally biased region" description="Basic and acidic residues" evidence="4">
    <location>
        <begin position="318"/>
        <end position="330"/>
    </location>
</feature>
<dbReference type="InterPro" id="IPR029058">
    <property type="entry name" value="AB_hydrolase_fold"/>
</dbReference>
<dbReference type="Pfam" id="PF24883">
    <property type="entry name" value="NPHP3_N"/>
    <property type="match status" value="1"/>
</dbReference>
<dbReference type="SUPFAM" id="SSF52540">
    <property type="entry name" value="P-loop containing nucleoside triphosphate hydrolases"/>
    <property type="match status" value="1"/>
</dbReference>
<feature type="repeat" description="ANK" evidence="3">
    <location>
        <begin position="1147"/>
        <end position="1179"/>
    </location>
</feature>
<sequence>MFLSGLELVWLSQARPTLDIVFIHGYGSNPETTWHHENTGKTWIKDEEFIVQLRRPVRIFSFGYNGEVAANLAPSSVVFHASDLLSCLEQALEKLPGNPLVFVAHGFGGAIAKRALQLCFITPSYPRVKNALAGMVFFGTPHADTNSDALLQAVRNTASALGESDSSINEDDVREYVSVISRINGIFIDCMPRYLKVLSFWEQLPSKADSSNGAISDIMVVPSGCQKSNMINNSDHFMNCNHTELPRFPSIFDARYMEFKQLFTEFLTAASTERTIPAVLPIFLPPLSPNPPAEIVIERSRSKKRGARRNSWNNPSRRASDRPRYWDSKLREDPEAKQRKDFLRSLKGWTEANQGAGIHNMLGTCDWFRDGEIYKKWLTDPKCGTIFYVGHPGGGKTHLAKAMFKHLKVTHTEDIVMSYFCSEGEEQPAVWDYFTWTLVSEWPGWFSYIPRQYRNRDDTSPRLGSEAFIDIWTSFRKACSPRTIFLFVDGLEKTVGKGFEEFFACLEQLRQPILSELDTTPDGRLKMSTKIKVVLTARLTEVTDAASKTTSRCGLQVEAVSKDVALYVDSRFEIICDTRPESTVKQLNEIKDKIKDKASSNWLYAKLAIDDVERMVSLSSDLNAFSEDALPSGLQTIHDRTILPILQSVSNNEKHLRTSLTLLASEDRGLAWSLKQLESVMECLYGRDDMPTENLADLLQRCCGEFLWIQPTDKILLFHHISAKKCLNGYLTPEQRHSNMAYVCLKYLLQDSFRDRLPLSWTQVDETGKRINELAPFYGFAAQSLSFYLSKVENLSPQLLGLIHTFFADDCPQYQTFRHWRAWVYNHSEVDSCVNENPVMILARMGCRNILQHLIPDANKTVPTTWASKIANTVRLKKAPESEAISVPSNWYTMRGALGQTSLMAAVQSGDAVLVEYILQWPVDVNAKDVEGRTVLIICFATHRVMGTDDQKEIFKLMFTLLRHGANPNVSDNHGITPLHVVCMHGNLELARLLLEFGALVNIADAWGVTPLERAYGSDNVDLVELLIWKGADVDTWYSTGDLPLTRCIFDGKLDMFRVMLRFSDVNVYTNLGFRPVHIAADGADRIEFLRLLLTRPDVDLNAVDSDRADFASRRTSSLGFAVNSKSCDGLEMLLEAGAYPGHLPKLSTSPLHDAVLGKETAMVKLLLAFGAPVNLFIHKWFPHTALAHAVSLDHEDIVSLLLEHGADPTTEEGAGLPGPLQVAVTTEPANAKIVQRLLEAKIPPNVDVIIDGERHCLIEACRKGSADIVRLLLDHGVDTSLWLSPGQSTSPIHKAAKTGEVEICDILLKHEPKLLNIQHEKGFMLESPLLVASQRGKKDVVRLLLDKGARADLLSFHYKESPLLAACTGVDDDTVKMLLDAAPEMVNVPSFAGCTPLMFACRNGNVKMVKMLLEAGADMTHMDAYGATCLSNQLFGAEGNKWQKMLELLIRHGLDINAVDTAGGLTVLGVAIVDGKAHQVRWLLEHGANPLRGQRGPGKQEIWRNGLQVAGHTTNPNVMGILEVLLEPQWRLREHLMDKDWHGITVLPLMTPLRQSIKIASRILSVCDEVAAETGNDLFSAVMNEPGISGLSYFDYAAGKTEVKLSAIPEIDKLIVSRLDDLLAGPRTMNGHGSILDDVSVMLVMRGGYDEEAKVLLALVLTKPHVTWDDDGYHSSEVALQNCTICEKSIHDPYIVCRFCEAPRCGKCKDKPDAISLHRHVWLDVGMRKDMDMNAPDVQEILERLHKELSAGPSTDTAESDEVDLMTTNGHAISAVPLDKSEDEAPSALSQYSLQLATLHAFNYLAIRRPVWTPFLPLSPVTQALIRPWEAQEGYHWRRDMEERRIMHYEGSGWRRMQELQYFTRGLTRPWVDEKGVKKDMVLLSMERLFDVEKAREEKVREEKAKREKDDRGEVIIIE</sequence>
<evidence type="ECO:0000256" key="3">
    <source>
        <dbReference type="PROSITE-ProRule" id="PRU00023"/>
    </source>
</evidence>
<dbReference type="InterPro" id="IPR036770">
    <property type="entry name" value="Ankyrin_rpt-contain_sf"/>
</dbReference>
<proteinExistence type="predicted"/>
<comment type="caution">
    <text evidence="6">The sequence shown here is derived from an EMBL/GenBank/DDBJ whole genome shotgun (WGS) entry which is preliminary data.</text>
</comment>
<dbReference type="Gene3D" id="3.40.50.300">
    <property type="entry name" value="P-loop containing nucleotide triphosphate hydrolases"/>
    <property type="match status" value="1"/>
</dbReference>
<feature type="repeat" description="ANK" evidence="3">
    <location>
        <begin position="974"/>
        <end position="1006"/>
    </location>
</feature>
<dbReference type="PRINTS" id="PR01415">
    <property type="entry name" value="ANKYRIN"/>
</dbReference>
<evidence type="ECO:0000259" key="5">
    <source>
        <dbReference type="Pfam" id="PF24883"/>
    </source>
</evidence>
<evidence type="ECO:0000256" key="2">
    <source>
        <dbReference type="ARBA" id="ARBA00023043"/>
    </source>
</evidence>
<feature type="region of interest" description="Disordered" evidence="4">
    <location>
        <begin position="298"/>
        <end position="330"/>
    </location>
</feature>
<feature type="repeat" description="ANK" evidence="3">
    <location>
        <begin position="1393"/>
        <end position="1425"/>
    </location>
</feature>
<feature type="repeat" description="ANK" evidence="3">
    <location>
        <begin position="1007"/>
        <end position="1039"/>
    </location>
</feature>
<dbReference type="SUPFAM" id="SSF53474">
    <property type="entry name" value="alpha/beta-Hydrolases"/>
    <property type="match status" value="1"/>
</dbReference>
<dbReference type="PROSITE" id="PS50088">
    <property type="entry name" value="ANK_REPEAT"/>
    <property type="match status" value="7"/>
</dbReference>
<name>A0ABR0STL5_9HYPO</name>
<dbReference type="Pfam" id="PF12796">
    <property type="entry name" value="Ank_2"/>
    <property type="match status" value="4"/>
</dbReference>
<dbReference type="PANTHER" id="PTHR24198">
    <property type="entry name" value="ANKYRIN REPEAT AND PROTEIN KINASE DOMAIN-CONTAINING PROTEIN"/>
    <property type="match status" value="1"/>
</dbReference>
<dbReference type="Proteomes" id="UP001338125">
    <property type="component" value="Unassembled WGS sequence"/>
</dbReference>
<evidence type="ECO:0000313" key="7">
    <source>
        <dbReference type="Proteomes" id="UP001338125"/>
    </source>
</evidence>
<keyword evidence="2 3" id="KW-0040">ANK repeat</keyword>
<dbReference type="SMART" id="SM00248">
    <property type="entry name" value="ANK"/>
    <property type="match status" value="15"/>
</dbReference>
<feature type="domain" description="Nephrocystin 3-like N-terminal" evidence="5">
    <location>
        <begin position="363"/>
        <end position="509"/>
    </location>
</feature>
<dbReference type="Gene3D" id="3.40.50.1820">
    <property type="entry name" value="alpha/beta hydrolase"/>
    <property type="match status" value="1"/>
</dbReference>
<evidence type="ECO:0000313" key="6">
    <source>
        <dbReference type="EMBL" id="KAK5995498.1"/>
    </source>
</evidence>
<feature type="repeat" description="ANK" evidence="3">
    <location>
        <begin position="898"/>
        <end position="930"/>
    </location>
</feature>
<gene>
    <name evidence="6" type="ORF">PT974_03906</name>
</gene>
<evidence type="ECO:0000256" key="4">
    <source>
        <dbReference type="SAM" id="MobiDB-lite"/>
    </source>
</evidence>
<evidence type="ECO:0000256" key="1">
    <source>
        <dbReference type="ARBA" id="ARBA00022737"/>
    </source>
</evidence>
<feature type="region of interest" description="Disordered" evidence="4">
    <location>
        <begin position="1899"/>
        <end position="1920"/>
    </location>
</feature>
<keyword evidence="7" id="KW-1185">Reference proteome</keyword>
<accession>A0ABR0STL5</accession>
<reference evidence="6 7" key="1">
    <citation type="submission" date="2024-01" db="EMBL/GenBank/DDBJ databases">
        <title>Complete genome of Cladobotryum mycophilum ATHUM6906.</title>
        <authorList>
            <person name="Christinaki A.C."/>
            <person name="Myridakis A.I."/>
            <person name="Kouvelis V.N."/>
        </authorList>
    </citation>
    <scope>NUCLEOTIDE SEQUENCE [LARGE SCALE GENOMIC DNA]</scope>
    <source>
        <strain evidence="6 7">ATHUM6906</strain>
    </source>
</reference>
<protein>
    <submittedName>
        <fullName evidence="6">Ankyrin-R-like protein</fullName>
    </submittedName>
</protein>
<dbReference type="PANTHER" id="PTHR24198:SF165">
    <property type="entry name" value="ANKYRIN REPEAT-CONTAINING PROTEIN-RELATED"/>
    <property type="match status" value="1"/>
</dbReference>
<dbReference type="PROSITE" id="PS50297">
    <property type="entry name" value="ANK_REP_REGION"/>
    <property type="match status" value="6"/>
</dbReference>
<dbReference type="SUPFAM" id="SSF48403">
    <property type="entry name" value="Ankyrin repeat"/>
    <property type="match status" value="3"/>
</dbReference>
<feature type="repeat" description="ANK" evidence="3">
    <location>
        <begin position="1325"/>
        <end position="1357"/>
    </location>
</feature>
<keyword evidence="1" id="KW-0677">Repeat</keyword>
<dbReference type="InterPro" id="IPR002110">
    <property type="entry name" value="Ankyrin_rpt"/>
</dbReference>
<dbReference type="InterPro" id="IPR027417">
    <property type="entry name" value="P-loop_NTPase"/>
</dbReference>